<feature type="compositionally biased region" description="Low complexity" evidence="1">
    <location>
        <begin position="297"/>
        <end position="307"/>
    </location>
</feature>
<dbReference type="InterPro" id="IPR011989">
    <property type="entry name" value="ARM-like"/>
</dbReference>
<feature type="compositionally biased region" description="Low complexity" evidence="1">
    <location>
        <begin position="395"/>
        <end position="411"/>
    </location>
</feature>
<gene>
    <name evidence="3" type="ORF">KUF71_020901</name>
</gene>
<dbReference type="PANTHER" id="PTHR21567:SF87">
    <property type="entry name" value="CRESCERIN-LIKE PROTEIN CHE-12"/>
    <property type="match status" value="1"/>
</dbReference>
<feature type="compositionally biased region" description="Low complexity" evidence="1">
    <location>
        <begin position="501"/>
        <end position="514"/>
    </location>
</feature>
<keyword evidence="4" id="KW-1185">Reference proteome</keyword>
<evidence type="ECO:0000313" key="4">
    <source>
        <dbReference type="Proteomes" id="UP001219518"/>
    </source>
</evidence>
<feature type="region of interest" description="Disordered" evidence="1">
    <location>
        <begin position="141"/>
        <end position="184"/>
    </location>
</feature>
<dbReference type="GO" id="GO:0005881">
    <property type="term" value="C:cytoplasmic microtubule"/>
    <property type="evidence" value="ECO:0007669"/>
    <property type="project" value="TreeGrafter"/>
</dbReference>
<feature type="region of interest" description="Disordered" evidence="1">
    <location>
        <begin position="581"/>
        <end position="604"/>
    </location>
</feature>
<accession>A0AAE1LTL9</accession>
<dbReference type="EMBL" id="JAHWGI010001407">
    <property type="protein sequence ID" value="KAK3929917.1"/>
    <property type="molecule type" value="Genomic_DNA"/>
</dbReference>
<sequence length="899" mass="96264">MRECALLLLMYAAMTFPSVELDGRWGRVCARVALAARDPRRRVRQAALDALAVLAQFMTAQQMSTALRHAASKQATPMATDAYLAAVQARLARRQLPTVAPNGLILYALQLPANGYRSPQHPSGPDVDWIMAGTGFLSSGSARTREQLVDPTSSSTRDAAGRLSVRPGNPWTDRRWDAPTPIAPTPTLQHRVVIQEEQRSRAVAHGAIPAVNGSAAPQYWGPVDNSEHLFYSTYGMTAAGTRQQLYYRVPPEPHFSPATAGTGATADRGFSLMGRVHPHAQFVCPYPHAYPYPYAYPPHQQQQQHPAGGVESDHLHHHHHHQQQLHQLSQTWPPRGVAPGADPLTASYGAGPPPGSATVAPSPALPRVLSSPTNRRGRRILDPLPYPTGSAPVQSRSSAGGARSSGSSDASPEQRHKMPPLGPQGPQVNGADLSQHNNNINSMNHHYYHLQNGTVERIVHVDDASSRAAAGAGGRAQQRPQPGQRGRPQAPPPGLAPAPAPAAGRLPAPRASALGAGEHPPVAAQEPQHVQHSKDGDDSNNNLGRRSAVVAAAEPEFRDEEADADAAGACCCWLGRRGGGGGGTGLRGRHKSSRVSPGQLPDLWPAPDTLPPLEYQLRQLSPHGLVDQLTLDSMESTSENDLQHHVVPHKPVARQVDPSLGIGGGFPVDTSTSDLTESVDGAGEDAVDGESHPLDSGPGLDSAPACASSAQPVRRVDISPPPKQQSAATRRAAARPGRSVRVPFKLTFDFIEQEAEDLSTALFNRTADTNKFLRADANTALDTMTDNITPSKAVSAIVHKGCRHQNAVVRAAGARLLARLVDKLGVERIMSQPRETRDLLLLTSARLLMEGSLETRSYTKSSLKNLAQDHRLNSILVEIVPSNVMRSIDKTLKSCILRK</sequence>
<evidence type="ECO:0000313" key="3">
    <source>
        <dbReference type="EMBL" id="KAK3929917.1"/>
    </source>
</evidence>
<dbReference type="Gene3D" id="1.25.10.10">
    <property type="entry name" value="Leucine-rich Repeat Variant"/>
    <property type="match status" value="2"/>
</dbReference>
<dbReference type="Proteomes" id="UP001219518">
    <property type="component" value="Unassembled WGS sequence"/>
</dbReference>
<feature type="compositionally biased region" description="Pro residues" evidence="1">
    <location>
        <begin position="489"/>
        <end position="500"/>
    </location>
</feature>
<evidence type="ECO:0000256" key="1">
    <source>
        <dbReference type="SAM" id="MobiDB-lite"/>
    </source>
</evidence>
<protein>
    <submittedName>
        <fullName evidence="3">TOG array regulator of axonemal microtubules protein 2</fullName>
    </submittedName>
</protein>
<dbReference type="InterPro" id="IPR016024">
    <property type="entry name" value="ARM-type_fold"/>
</dbReference>
<feature type="signal peptide" evidence="2">
    <location>
        <begin position="1"/>
        <end position="21"/>
    </location>
</feature>
<dbReference type="GO" id="GO:0000226">
    <property type="term" value="P:microtubule cytoskeleton organization"/>
    <property type="evidence" value="ECO:0007669"/>
    <property type="project" value="TreeGrafter"/>
</dbReference>
<keyword evidence="2" id="KW-0732">Signal</keyword>
<organism evidence="3 4">
    <name type="scientific">Frankliniella fusca</name>
    <dbReference type="NCBI Taxonomy" id="407009"/>
    <lineage>
        <taxon>Eukaryota</taxon>
        <taxon>Metazoa</taxon>
        <taxon>Ecdysozoa</taxon>
        <taxon>Arthropoda</taxon>
        <taxon>Hexapoda</taxon>
        <taxon>Insecta</taxon>
        <taxon>Pterygota</taxon>
        <taxon>Neoptera</taxon>
        <taxon>Paraneoptera</taxon>
        <taxon>Thysanoptera</taxon>
        <taxon>Terebrantia</taxon>
        <taxon>Thripoidea</taxon>
        <taxon>Thripidae</taxon>
        <taxon>Frankliniella</taxon>
    </lineage>
</organism>
<dbReference type="GO" id="GO:0008017">
    <property type="term" value="F:microtubule binding"/>
    <property type="evidence" value="ECO:0007669"/>
    <property type="project" value="TreeGrafter"/>
</dbReference>
<dbReference type="AlphaFoldDB" id="A0AAE1LTL9"/>
<evidence type="ECO:0000256" key="2">
    <source>
        <dbReference type="SAM" id="SignalP"/>
    </source>
</evidence>
<proteinExistence type="predicted"/>
<feature type="region of interest" description="Disordered" evidence="1">
    <location>
        <begin position="465"/>
        <end position="543"/>
    </location>
</feature>
<feature type="chain" id="PRO_5041975860" evidence="2">
    <location>
        <begin position="22"/>
        <end position="899"/>
    </location>
</feature>
<feature type="region of interest" description="Disordered" evidence="1">
    <location>
        <begin position="295"/>
        <end position="441"/>
    </location>
</feature>
<feature type="region of interest" description="Disordered" evidence="1">
    <location>
        <begin position="663"/>
        <end position="736"/>
    </location>
</feature>
<comment type="caution">
    <text evidence="3">The sequence shown here is derived from an EMBL/GenBank/DDBJ whole genome shotgun (WGS) entry which is preliminary data.</text>
</comment>
<feature type="compositionally biased region" description="Polar residues" evidence="1">
    <location>
        <begin position="432"/>
        <end position="441"/>
    </location>
</feature>
<dbReference type="SUPFAM" id="SSF48371">
    <property type="entry name" value="ARM repeat"/>
    <property type="match status" value="1"/>
</dbReference>
<dbReference type="PANTHER" id="PTHR21567">
    <property type="entry name" value="CLASP"/>
    <property type="match status" value="1"/>
</dbReference>
<name>A0AAE1LTL9_9NEOP</name>
<reference evidence="3" key="2">
    <citation type="journal article" date="2023" name="BMC Genomics">
        <title>Pest status, molecular evolution, and epigenetic factors derived from the genome assembly of Frankliniella fusca, a thysanopteran phytovirus vector.</title>
        <authorList>
            <person name="Catto M.A."/>
            <person name="Labadie P.E."/>
            <person name="Jacobson A.L."/>
            <person name="Kennedy G.G."/>
            <person name="Srinivasan R."/>
            <person name="Hunt B.G."/>
        </authorList>
    </citation>
    <scope>NUCLEOTIDE SEQUENCE</scope>
    <source>
        <strain evidence="3">PL_HMW_Pooled</strain>
    </source>
</reference>
<dbReference type="GO" id="GO:0005929">
    <property type="term" value="C:cilium"/>
    <property type="evidence" value="ECO:0007669"/>
    <property type="project" value="TreeGrafter"/>
</dbReference>
<feature type="compositionally biased region" description="Low complexity" evidence="1">
    <location>
        <begin position="466"/>
        <end position="488"/>
    </location>
</feature>
<reference evidence="3" key="1">
    <citation type="submission" date="2021-07" db="EMBL/GenBank/DDBJ databases">
        <authorList>
            <person name="Catto M.A."/>
            <person name="Jacobson A."/>
            <person name="Kennedy G."/>
            <person name="Labadie P."/>
            <person name="Hunt B.G."/>
            <person name="Srinivasan R."/>
        </authorList>
    </citation>
    <scope>NUCLEOTIDE SEQUENCE</scope>
    <source>
        <strain evidence="3">PL_HMW_Pooled</strain>
        <tissue evidence="3">Head</tissue>
    </source>
</reference>